<evidence type="ECO:0000256" key="2">
    <source>
        <dbReference type="SAM" id="SignalP"/>
    </source>
</evidence>
<feature type="compositionally biased region" description="Basic and acidic residues" evidence="1">
    <location>
        <begin position="68"/>
        <end position="79"/>
    </location>
</feature>
<dbReference type="RefSeq" id="WP_146307463.1">
    <property type="nucleotide sequence ID" value="NZ_VOHS01000037.1"/>
</dbReference>
<accession>A0A5C6LNT7</accession>
<feature type="region of interest" description="Disordered" evidence="1">
    <location>
        <begin position="51"/>
        <end position="79"/>
    </location>
</feature>
<dbReference type="EMBL" id="VOHS01000037">
    <property type="protein sequence ID" value="TWV95710.1"/>
    <property type="molecule type" value="Genomic_DNA"/>
</dbReference>
<evidence type="ECO:0000313" key="4">
    <source>
        <dbReference type="Proteomes" id="UP000318815"/>
    </source>
</evidence>
<keyword evidence="2" id="KW-0732">Signal</keyword>
<feature type="chain" id="PRO_5022705197" evidence="2">
    <location>
        <begin position="30"/>
        <end position="79"/>
    </location>
</feature>
<dbReference type="AlphaFoldDB" id="A0A5C6LNT7"/>
<reference evidence="3 4" key="1">
    <citation type="submission" date="2019-08" db="EMBL/GenBank/DDBJ databases">
        <title>Whole genome sequencing of chitin degrading bacteria Chitinophaga pinensis YS16.</title>
        <authorList>
            <person name="Singh R.P."/>
            <person name="Manchanda G."/>
            <person name="Maurya I.K."/>
            <person name="Joshi N.K."/>
            <person name="Srivastava A.K."/>
        </authorList>
    </citation>
    <scope>NUCLEOTIDE SEQUENCE [LARGE SCALE GENOMIC DNA]</scope>
    <source>
        <strain evidence="3 4">YS-16</strain>
    </source>
</reference>
<gene>
    <name evidence="3" type="ORF">FEF09_24050</name>
</gene>
<keyword evidence="4" id="KW-1185">Reference proteome</keyword>
<comment type="caution">
    <text evidence="3">The sequence shown here is derived from an EMBL/GenBank/DDBJ whole genome shotgun (WGS) entry which is preliminary data.</text>
</comment>
<proteinExistence type="predicted"/>
<evidence type="ECO:0000256" key="1">
    <source>
        <dbReference type="SAM" id="MobiDB-lite"/>
    </source>
</evidence>
<evidence type="ECO:0000313" key="3">
    <source>
        <dbReference type="EMBL" id="TWV95710.1"/>
    </source>
</evidence>
<sequence length="79" mass="8983">MKKHLATCCLLIVSGAFVYFGGSSTPSYAANTTEDEAYVASFDQYRQDTVPRKDTSWNKSKMKHKSKKDTTWKRDSIPQ</sequence>
<feature type="signal peptide" evidence="2">
    <location>
        <begin position="1"/>
        <end position="29"/>
    </location>
</feature>
<dbReference type="OrthoDB" id="677680at2"/>
<protein>
    <submittedName>
        <fullName evidence="3">Uncharacterized protein</fullName>
    </submittedName>
</protein>
<organism evidence="3 4">
    <name type="scientific">Chitinophaga pinensis</name>
    <dbReference type="NCBI Taxonomy" id="79329"/>
    <lineage>
        <taxon>Bacteria</taxon>
        <taxon>Pseudomonadati</taxon>
        <taxon>Bacteroidota</taxon>
        <taxon>Chitinophagia</taxon>
        <taxon>Chitinophagales</taxon>
        <taxon>Chitinophagaceae</taxon>
        <taxon>Chitinophaga</taxon>
    </lineage>
</organism>
<dbReference type="Proteomes" id="UP000318815">
    <property type="component" value="Unassembled WGS sequence"/>
</dbReference>
<name>A0A5C6LNT7_9BACT</name>